<organism evidence="1 2">
    <name type="scientific">Pseudomonas fluorescens</name>
    <dbReference type="NCBI Taxonomy" id="294"/>
    <lineage>
        <taxon>Bacteria</taxon>
        <taxon>Pseudomonadati</taxon>
        <taxon>Pseudomonadota</taxon>
        <taxon>Gammaproteobacteria</taxon>
        <taxon>Pseudomonadales</taxon>
        <taxon>Pseudomonadaceae</taxon>
        <taxon>Pseudomonas</taxon>
    </lineage>
</organism>
<dbReference type="NCBIfam" id="TIGR02608">
    <property type="entry name" value="delta_60_rpt"/>
    <property type="match status" value="3"/>
</dbReference>
<accession>A0A5E6SJ71</accession>
<proteinExistence type="predicted"/>
<dbReference type="RefSeq" id="WP_191630336.1">
    <property type="nucleotide sequence ID" value="NZ_CABVGY010000011.1"/>
</dbReference>
<evidence type="ECO:0000313" key="1">
    <source>
        <dbReference type="EMBL" id="VVM80550.1"/>
    </source>
</evidence>
<reference evidence="1 2" key="1">
    <citation type="submission" date="2019-09" db="EMBL/GenBank/DDBJ databases">
        <authorList>
            <person name="Chandra G."/>
            <person name="Truman W A."/>
        </authorList>
    </citation>
    <scope>NUCLEOTIDE SEQUENCE [LARGE SCALE GENOMIC DNA]</scope>
    <source>
        <strain evidence="1">PS659</strain>
    </source>
</reference>
<dbReference type="Pfam" id="PF17164">
    <property type="entry name" value="DUF5122"/>
    <property type="match status" value="2"/>
</dbReference>
<dbReference type="Gene3D" id="2.80.10.50">
    <property type="match status" value="1"/>
</dbReference>
<dbReference type="SUPFAM" id="SSF101898">
    <property type="entry name" value="NHL repeat"/>
    <property type="match status" value="1"/>
</dbReference>
<dbReference type="Proteomes" id="UP000326729">
    <property type="component" value="Unassembled WGS sequence"/>
</dbReference>
<evidence type="ECO:0008006" key="3">
    <source>
        <dbReference type="Google" id="ProtNLM"/>
    </source>
</evidence>
<protein>
    <recommendedName>
        <fullName evidence="3">Delta-60 repeat protein</fullName>
    </recommendedName>
</protein>
<dbReference type="InterPro" id="IPR013431">
    <property type="entry name" value="Delta_60_rpt"/>
</dbReference>
<dbReference type="AlphaFoldDB" id="A0A5E6SJ71"/>
<evidence type="ECO:0000313" key="2">
    <source>
        <dbReference type="Proteomes" id="UP000326729"/>
    </source>
</evidence>
<gene>
    <name evidence="1" type="ORF">PS659_02320</name>
</gene>
<sequence>MNQMQRAAGAGTLDPSFGIDGVVDFSTEAVTGIASDLLALPDGQLLYADRPAGKGEIRLRRLQADGLVDNEFGGKGSVEIPIENGTLPNIKLSWYRNEGWLLTWTRILQDAEDADVHVVRLDLNGQPVLSFGEGGRVKFNPIELLQGKRQQSSRTPISDYFFPLDASVQSDGKIVLAYGLIPGSQLEGGLLVRLDADGSFDKSFNDTGFLIVKLEGVAYDYNFAERVVVQTDGKILIVGKYYTAGKHNVYVARFNHDGQPDPGFNNGRTVTIAADARHCYMGGLSVRESDGAIVLAGYVSKATDHLQENMGFVSVLNANGTPNLVFNGGKPLISEMLEEGVRWDCCAWQQDGQAIIVGGSGGRGYADPDRSVLTARFLLTGALDPSYSGQGWATYKHSGGQAGYAGMALTEDNKLVLCCQVYSARGCALRYLI</sequence>
<dbReference type="EMBL" id="CABVGY010000011">
    <property type="protein sequence ID" value="VVM80550.1"/>
    <property type="molecule type" value="Genomic_DNA"/>
</dbReference>
<name>A0A5E6SJ71_PSEFL</name>